<dbReference type="PANTHER" id="PTHR10366:SF563">
    <property type="entry name" value="CINNAMOYL-COA REDUCTASE 16"/>
    <property type="match status" value="1"/>
</dbReference>
<dbReference type="OrthoDB" id="2735536at2759"/>
<dbReference type="Pfam" id="PF01370">
    <property type="entry name" value="Epimerase"/>
    <property type="match status" value="1"/>
</dbReference>
<dbReference type="CDD" id="cd08958">
    <property type="entry name" value="FR_SDR_e"/>
    <property type="match status" value="1"/>
</dbReference>
<accession>A0A445E6U3</accession>
<dbReference type="Gene3D" id="3.40.50.720">
    <property type="entry name" value="NAD(P)-binding Rossmann-like Domain"/>
    <property type="match status" value="1"/>
</dbReference>
<dbReference type="PANTHER" id="PTHR10366">
    <property type="entry name" value="NAD DEPENDENT EPIMERASE/DEHYDRATASE"/>
    <property type="match status" value="1"/>
</dbReference>
<dbReference type="Proteomes" id="UP000289738">
    <property type="component" value="Chromosome A02"/>
</dbReference>
<dbReference type="STRING" id="3818.A0A445E6U3"/>
<keyword evidence="1" id="KW-0521">NADP</keyword>
<proteinExistence type="inferred from homology"/>
<dbReference type="GO" id="GO:0016616">
    <property type="term" value="F:oxidoreductase activity, acting on the CH-OH group of donors, NAD or NADP as acceptor"/>
    <property type="evidence" value="ECO:0007669"/>
    <property type="project" value="TreeGrafter"/>
</dbReference>
<sequence length="341" mass="37571">MEGGKGRVCVTGGTGFIASVIIKRLLHEGYSVNTTVRSSSANSKKDVTFLTNLPGAPQRLQIFNADLNNPESFNAAIEGCIGVFHTATPSPTTDTNYSSQSNQTQESIIKTNVDGVLGILKSCLNSKTVKRVVYTSSGSAVIHNNRTREHEIMDESYWSDVDFLCDTKPFLWFNSVSKTLAEKAALEFGEQHGLEVVSLIPPLVLGPFICSKLPDSVHISLALLFGRDNLDQLGALLRFPIAHVDDLARAHIFLLQHQNPKGRYNCSPCSVTLEEIAEIIRSKHPEFKIPSPESIKKIKGENVPHLNSKKLIDAGFEFKYGTEETFEEAIQCCKEKGYLNS</sequence>
<gene>
    <name evidence="5" type="ORF">Ahy_A02g005351</name>
</gene>
<dbReference type="EMBL" id="SDMP01000002">
    <property type="protein sequence ID" value="RYR71053.1"/>
    <property type="molecule type" value="Genomic_DNA"/>
</dbReference>
<keyword evidence="6" id="KW-1185">Reference proteome</keyword>
<evidence type="ECO:0000313" key="6">
    <source>
        <dbReference type="Proteomes" id="UP000289738"/>
    </source>
</evidence>
<evidence type="ECO:0000256" key="2">
    <source>
        <dbReference type="ARBA" id="ARBA00023002"/>
    </source>
</evidence>
<name>A0A445E6U3_ARAHY</name>
<comment type="similarity">
    <text evidence="3">Belongs to the NAD(P)-dependent epimerase/dehydratase family. Dihydroflavonol-4-reductase subfamily.</text>
</comment>
<evidence type="ECO:0000313" key="5">
    <source>
        <dbReference type="EMBL" id="RYR71053.1"/>
    </source>
</evidence>
<comment type="caution">
    <text evidence="5">The sequence shown here is derived from an EMBL/GenBank/DDBJ whole genome shotgun (WGS) entry which is preliminary data.</text>
</comment>
<dbReference type="Gramene" id="arahy.Tifrunner.gnm2.ann2.Ah02g335200.1">
    <property type="protein sequence ID" value="arahy.Tifrunner.gnm2.ann2.Ah02g335200.1-CDS"/>
    <property type="gene ID" value="arahy.Tifrunner.gnm2.ann2.Ah02g335200"/>
</dbReference>
<protein>
    <recommendedName>
        <fullName evidence="4">NAD-dependent epimerase/dehydratase domain-containing protein</fullName>
    </recommendedName>
</protein>
<dbReference type="InterPro" id="IPR036291">
    <property type="entry name" value="NAD(P)-bd_dom_sf"/>
</dbReference>
<keyword evidence="2" id="KW-0560">Oxidoreductase</keyword>
<dbReference type="InterPro" id="IPR050425">
    <property type="entry name" value="NAD(P)_dehydrat-like"/>
</dbReference>
<dbReference type="FunFam" id="3.40.50.720:FF:000085">
    <property type="entry name" value="Dihydroflavonol reductase"/>
    <property type="match status" value="1"/>
</dbReference>
<feature type="domain" description="NAD-dependent epimerase/dehydratase" evidence="4">
    <location>
        <begin position="8"/>
        <end position="266"/>
    </location>
</feature>
<evidence type="ECO:0000256" key="3">
    <source>
        <dbReference type="ARBA" id="ARBA00023445"/>
    </source>
</evidence>
<evidence type="ECO:0000259" key="4">
    <source>
        <dbReference type="Pfam" id="PF01370"/>
    </source>
</evidence>
<dbReference type="InterPro" id="IPR001509">
    <property type="entry name" value="Epimerase_deHydtase"/>
</dbReference>
<dbReference type="AlphaFoldDB" id="A0A445E6U3"/>
<reference evidence="5 6" key="1">
    <citation type="submission" date="2019-01" db="EMBL/GenBank/DDBJ databases">
        <title>Sequencing of cultivated peanut Arachis hypogaea provides insights into genome evolution and oil improvement.</title>
        <authorList>
            <person name="Chen X."/>
        </authorList>
    </citation>
    <scope>NUCLEOTIDE SEQUENCE [LARGE SCALE GENOMIC DNA]</scope>
    <source>
        <strain evidence="6">cv. Fuhuasheng</strain>
        <tissue evidence="5">Leaves</tissue>
    </source>
</reference>
<dbReference type="SUPFAM" id="SSF51735">
    <property type="entry name" value="NAD(P)-binding Rossmann-fold domains"/>
    <property type="match status" value="1"/>
</dbReference>
<dbReference type="SMR" id="A0A445E6U3"/>
<evidence type="ECO:0000256" key="1">
    <source>
        <dbReference type="ARBA" id="ARBA00022857"/>
    </source>
</evidence>
<organism evidence="5 6">
    <name type="scientific">Arachis hypogaea</name>
    <name type="common">Peanut</name>
    <dbReference type="NCBI Taxonomy" id="3818"/>
    <lineage>
        <taxon>Eukaryota</taxon>
        <taxon>Viridiplantae</taxon>
        <taxon>Streptophyta</taxon>
        <taxon>Embryophyta</taxon>
        <taxon>Tracheophyta</taxon>
        <taxon>Spermatophyta</taxon>
        <taxon>Magnoliopsida</taxon>
        <taxon>eudicotyledons</taxon>
        <taxon>Gunneridae</taxon>
        <taxon>Pentapetalae</taxon>
        <taxon>rosids</taxon>
        <taxon>fabids</taxon>
        <taxon>Fabales</taxon>
        <taxon>Fabaceae</taxon>
        <taxon>Papilionoideae</taxon>
        <taxon>50 kb inversion clade</taxon>
        <taxon>dalbergioids sensu lato</taxon>
        <taxon>Dalbergieae</taxon>
        <taxon>Pterocarpus clade</taxon>
        <taxon>Arachis</taxon>
    </lineage>
</organism>